<reference evidence="1 2" key="1">
    <citation type="journal article" date="2018" name="Nat. Biotechnol.">
        <title>A standardized bacterial taxonomy based on genome phylogeny substantially revises the tree of life.</title>
        <authorList>
            <person name="Parks D.H."/>
            <person name="Chuvochina M."/>
            <person name="Waite D.W."/>
            <person name="Rinke C."/>
            <person name="Skarshewski A."/>
            <person name="Chaumeil P.A."/>
            <person name="Hugenholtz P."/>
        </authorList>
    </citation>
    <scope>NUCLEOTIDE SEQUENCE [LARGE SCALE GENOMIC DNA]</scope>
    <source>
        <strain evidence="1">UBA8672</strain>
    </source>
</reference>
<proteinExistence type="predicted"/>
<dbReference type="AlphaFoldDB" id="A0A3D5QDC2"/>
<dbReference type="Proteomes" id="UP000262325">
    <property type="component" value="Unassembled WGS sequence"/>
</dbReference>
<dbReference type="EMBL" id="DPPF01000189">
    <property type="protein sequence ID" value="HCW93827.1"/>
    <property type="molecule type" value="Genomic_DNA"/>
</dbReference>
<accession>A0A3D5QDC2</accession>
<name>A0A3D5QDC2_FLESI</name>
<organism evidence="1 2">
    <name type="scientific">Flexistipes sinusarabici</name>
    <dbReference type="NCBI Taxonomy" id="2352"/>
    <lineage>
        <taxon>Bacteria</taxon>
        <taxon>Pseudomonadati</taxon>
        <taxon>Deferribacterota</taxon>
        <taxon>Deferribacteres</taxon>
        <taxon>Deferribacterales</taxon>
        <taxon>Flexistipitaceae</taxon>
        <taxon>Flexistipes</taxon>
    </lineage>
</organism>
<evidence type="ECO:0000313" key="1">
    <source>
        <dbReference type="EMBL" id="HCW93827.1"/>
    </source>
</evidence>
<sequence length="75" mass="8129">GLPAIASGDGKDGRKTIHKNLKQMGNPADYDSYLVLCPSCGMAVKEEFPEHTADNPDLYKLSTEIAQKTLSLGMF</sequence>
<protein>
    <submittedName>
        <fullName evidence="1">FeS-binding protein</fullName>
    </submittedName>
</protein>
<feature type="non-terminal residue" evidence="1">
    <location>
        <position position="1"/>
    </location>
</feature>
<comment type="caution">
    <text evidence="1">The sequence shown here is derived from an EMBL/GenBank/DDBJ whole genome shotgun (WGS) entry which is preliminary data.</text>
</comment>
<feature type="non-terminal residue" evidence="1">
    <location>
        <position position="75"/>
    </location>
</feature>
<gene>
    <name evidence="1" type="ORF">DHM44_09115</name>
</gene>
<evidence type="ECO:0000313" key="2">
    <source>
        <dbReference type="Proteomes" id="UP000262325"/>
    </source>
</evidence>